<feature type="transmembrane region" description="Helical" evidence="1">
    <location>
        <begin position="9"/>
        <end position="27"/>
    </location>
</feature>
<dbReference type="RefSeq" id="WP_063363798.1">
    <property type="nucleotide sequence ID" value="NZ_AUXZ01000124.1"/>
</dbReference>
<organism evidence="2 3">
    <name type="scientific">Pseudoalteromonas luteoviolacea H33</name>
    <dbReference type="NCBI Taxonomy" id="1365251"/>
    <lineage>
        <taxon>Bacteria</taxon>
        <taxon>Pseudomonadati</taxon>
        <taxon>Pseudomonadota</taxon>
        <taxon>Gammaproteobacteria</taxon>
        <taxon>Alteromonadales</taxon>
        <taxon>Pseudoalteromonadaceae</taxon>
        <taxon>Pseudoalteromonas</taxon>
    </lineage>
</organism>
<dbReference type="Proteomes" id="UP000076503">
    <property type="component" value="Unassembled WGS sequence"/>
</dbReference>
<dbReference type="AlphaFoldDB" id="A0A167AWL0"/>
<evidence type="ECO:0000313" key="3">
    <source>
        <dbReference type="Proteomes" id="UP000076503"/>
    </source>
</evidence>
<comment type="caution">
    <text evidence="2">The sequence shown here is derived from an EMBL/GenBank/DDBJ whole genome shotgun (WGS) entry which is preliminary data.</text>
</comment>
<gene>
    <name evidence="2" type="ORF">N476_24775</name>
</gene>
<reference evidence="2 3" key="1">
    <citation type="submission" date="2013-07" db="EMBL/GenBank/DDBJ databases">
        <title>Comparative Genomic and Metabolomic Analysis of Twelve Strains of Pseudoalteromonas luteoviolacea.</title>
        <authorList>
            <person name="Vynne N.G."/>
            <person name="Mansson M."/>
            <person name="Gram L."/>
        </authorList>
    </citation>
    <scope>NUCLEOTIDE SEQUENCE [LARGE SCALE GENOMIC DNA]</scope>
    <source>
        <strain evidence="2 3">H33</strain>
    </source>
</reference>
<protein>
    <submittedName>
        <fullName evidence="2">Uncharacterized protein</fullName>
    </submittedName>
</protein>
<feature type="transmembrane region" description="Helical" evidence="1">
    <location>
        <begin position="69"/>
        <end position="91"/>
    </location>
</feature>
<keyword evidence="1" id="KW-0812">Transmembrane</keyword>
<dbReference type="EMBL" id="AUXZ01000124">
    <property type="protein sequence ID" value="KZN45887.1"/>
    <property type="molecule type" value="Genomic_DNA"/>
</dbReference>
<feature type="transmembrane region" description="Helical" evidence="1">
    <location>
        <begin position="33"/>
        <end position="57"/>
    </location>
</feature>
<keyword evidence="1" id="KW-0472">Membrane</keyword>
<evidence type="ECO:0000256" key="1">
    <source>
        <dbReference type="SAM" id="Phobius"/>
    </source>
</evidence>
<dbReference type="OrthoDB" id="7067618at2"/>
<evidence type="ECO:0000313" key="2">
    <source>
        <dbReference type="EMBL" id="KZN45887.1"/>
    </source>
</evidence>
<dbReference type="PATRIC" id="fig|1365251.3.peg.4631"/>
<keyword evidence="1" id="KW-1133">Transmembrane helix</keyword>
<proteinExistence type="predicted"/>
<accession>A0A167AWL0</accession>
<name>A0A167AWL0_9GAMM</name>
<feature type="transmembrane region" description="Helical" evidence="1">
    <location>
        <begin position="97"/>
        <end position="116"/>
    </location>
</feature>
<sequence>MSHFKMENILHLDGSAGLVVGILLLLLNDWVSHLYSLSTSMILFLATMNACYGVYALSLAFSKNRQIRLITLLILANIIWAALCCTLVVYYMQTASMIGLVFISLEGIFVTFLAYFEWRNKGLLSTQNNT</sequence>